<evidence type="ECO:0000313" key="2">
    <source>
        <dbReference type="EMBL" id="ROP37211.1"/>
    </source>
</evidence>
<dbReference type="PROSITE" id="PS51186">
    <property type="entry name" value="GNAT"/>
    <property type="match status" value="1"/>
</dbReference>
<gene>
    <name evidence="2" type="ORF">EDD40_2509</name>
</gene>
<dbReference type="RefSeq" id="WP_123743050.1">
    <property type="nucleotide sequence ID" value="NZ_RJKM01000001.1"/>
</dbReference>
<feature type="domain" description="N-acetyltransferase" evidence="1">
    <location>
        <begin position="4"/>
        <end position="147"/>
    </location>
</feature>
<reference evidence="2 3" key="1">
    <citation type="submission" date="2018-11" db="EMBL/GenBank/DDBJ databases">
        <title>Sequencing the genomes of 1000 actinobacteria strains.</title>
        <authorList>
            <person name="Klenk H.-P."/>
        </authorList>
    </citation>
    <scope>NUCLEOTIDE SEQUENCE [LARGE SCALE GENOMIC DNA]</scope>
    <source>
        <strain evidence="2 3">DSM 44231</strain>
    </source>
</reference>
<evidence type="ECO:0000259" key="1">
    <source>
        <dbReference type="PROSITE" id="PS51186"/>
    </source>
</evidence>
<dbReference type="SUPFAM" id="SSF55729">
    <property type="entry name" value="Acyl-CoA N-acyltransferases (Nat)"/>
    <property type="match status" value="1"/>
</dbReference>
<protein>
    <submittedName>
        <fullName evidence="2">Acetyltransferase (GNAT) family protein</fullName>
    </submittedName>
</protein>
<dbReference type="InterPro" id="IPR016181">
    <property type="entry name" value="Acyl_CoA_acyltransferase"/>
</dbReference>
<name>A0A3N1H3Y4_9PSEU</name>
<organism evidence="2 3">
    <name type="scientific">Saccharothrix texasensis</name>
    <dbReference type="NCBI Taxonomy" id="103734"/>
    <lineage>
        <taxon>Bacteria</taxon>
        <taxon>Bacillati</taxon>
        <taxon>Actinomycetota</taxon>
        <taxon>Actinomycetes</taxon>
        <taxon>Pseudonocardiales</taxon>
        <taxon>Pseudonocardiaceae</taxon>
        <taxon>Saccharothrix</taxon>
    </lineage>
</organism>
<dbReference type="Proteomes" id="UP000268727">
    <property type="component" value="Unassembled WGS sequence"/>
</dbReference>
<dbReference type="GO" id="GO:0016747">
    <property type="term" value="F:acyltransferase activity, transferring groups other than amino-acyl groups"/>
    <property type="evidence" value="ECO:0007669"/>
    <property type="project" value="InterPro"/>
</dbReference>
<dbReference type="Pfam" id="PF13673">
    <property type="entry name" value="Acetyltransf_10"/>
    <property type="match status" value="1"/>
</dbReference>
<dbReference type="AlphaFoldDB" id="A0A3N1H3Y4"/>
<dbReference type="CDD" id="cd04301">
    <property type="entry name" value="NAT_SF"/>
    <property type="match status" value="1"/>
</dbReference>
<dbReference type="InterPro" id="IPR000182">
    <property type="entry name" value="GNAT_dom"/>
</dbReference>
<accession>A0A3N1H3Y4</accession>
<dbReference type="EMBL" id="RJKM01000001">
    <property type="protein sequence ID" value="ROP37211.1"/>
    <property type="molecule type" value="Genomic_DNA"/>
</dbReference>
<dbReference type="Gene3D" id="3.40.630.30">
    <property type="match status" value="1"/>
</dbReference>
<keyword evidence="2" id="KW-0808">Transferase</keyword>
<keyword evidence="3" id="KW-1185">Reference proteome</keyword>
<sequence>MGALEVGEVRPGDPVVDELIKLGKRYSRTLGMMPAGAFWEAAYRGRLVAARIDGRPVGYALFRLPRSNQVMLSHLCVAAEARGSGVARALVAEIRARHSSRLGIRAKCRDDYGLNPMWEALGFHARGSAVGRGKDRSPMTVWWLDHGHADLFSSLTEAELLADEPDLLEAALDLNILMDLHTRADASSAQRSQVLVADHLEGRLRLVVTNGVDRELAHRPQDQRVPVELAASHYPRRTAAAGEAEDVFAQLVRASATTGQELSRQDEGDLWQIAEAVASGVGVLLTWDDGLRRRFADLQRTVPALASFHVLDPDHLVTHLDEVARAWAYQPARLQGSAYDQVRAGADDEPRLLEFLGRTSGETRSELRDLLRRLAREDVPRWLIHTGTEPAIACYAAYLDGQVLRVPLLRTAVHQLSDTIARQLVWLLRRDARNHGALVIDVSDQHVGGVLTRAMASDPFHHHGGHRYAWVVPVCGTAQEVAQAANEARELVDVGPGPLLRPGLSPRTAAEIERSLWPAKLTDSDLPHYIIPIQPRWSGDLLGYPIQLTTRPVELSLGREQVYYRAADNLLTAPSRILWRVSQGRHTSAEIIGTSFLDAIDVDTPSRLHAALKHYGVLDLPLLEKLADGRPQIQALRFSDTELFARPISTNTYSLIREQHGGPKTFYGPHRIRPELFAALYRTGTT</sequence>
<evidence type="ECO:0000313" key="3">
    <source>
        <dbReference type="Proteomes" id="UP000268727"/>
    </source>
</evidence>
<dbReference type="OrthoDB" id="226313at2"/>
<comment type="caution">
    <text evidence="2">The sequence shown here is derived from an EMBL/GenBank/DDBJ whole genome shotgun (WGS) entry which is preliminary data.</text>
</comment>
<proteinExistence type="predicted"/>